<keyword evidence="1" id="KW-0175">Coiled coil</keyword>
<dbReference type="EMBL" id="CP019437">
    <property type="protein sequence ID" value="AQS48102.1"/>
    <property type="molecule type" value="Genomic_DNA"/>
</dbReference>
<dbReference type="Proteomes" id="UP000185622">
    <property type="component" value="Chromosome"/>
</dbReference>
<reference evidence="2 3" key="1">
    <citation type="submission" date="2017-01" db="EMBL/GenBank/DDBJ databases">
        <title>The complete genome sequence of a sulfur-oxidizing marine bacterium Thioclava sp. 25B10_4T.</title>
        <authorList>
            <person name="Liu Y."/>
            <person name="Lai Q."/>
            <person name="Shao Z."/>
        </authorList>
    </citation>
    <scope>NUCLEOTIDE SEQUENCE [LARGE SCALE GENOMIC DNA]</scope>
    <source>
        <strain evidence="2 3">25B10_4</strain>
    </source>
</reference>
<evidence type="ECO:0000313" key="2">
    <source>
        <dbReference type="EMBL" id="AQS48102.1"/>
    </source>
</evidence>
<organism evidence="2 3">
    <name type="scientific">Thioclava nitratireducens</name>
    <dbReference type="NCBI Taxonomy" id="1915078"/>
    <lineage>
        <taxon>Bacteria</taxon>
        <taxon>Pseudomonadati</taxon>
        <taxon>Pseudomonadota</taxon>
        <taxon>Alphaproteobacteria</taxon>
        <taxon>Rhodobacterales</taxon>
        <taxon>Paracoccaceae</taxon>
        <taxon>Thioclava</taxon>
    </lineage>
</organism>
<sequence>MNDVNLPGLIVPVEARIDKLEKALKRANKAQAKTARQMENRAKRSAEKMAKSYESFGTKAAGALGKLPLPGLGVGVAGLAGAGIGAGLGIAAGQVRQTVRGIAEIGNEARRAGVAVEDFQRWQYVAEQNRVSVDALTDGFKELNLRADEFIATGKGSGADAFQRLGYSAAELSKKLKDPSKLFLEIIGRLEKFDKAAQIRIADEVFGGTGGERFVEMLNRGQASIKAMMGKASVLTEKQINKADALDRRYSALTASIHRGWQQAALGAADFAAQILNLRLEGDKLAASDLFRNGAQAPQILGPKVAAALDGNSQAVEDNAREIGDLLALYERFTAQSDALAPYLQRVSNELERVGDTQAADTLFEAAGAMQRLSEKLDKGEISASDFEAQMGDVIKKAQGALSAVTDLDASPPSRKSSGVLATFGMHSKACARKLPRRVPHFRVALCR</sequence>
<accession>A0ABN4X6J2</accession>
<name>A0ABN4X6J2_9RHOB</name>
<gene>
    <name evidence="2" type="ORF">BMG03_10035</name>
</gene>
<dbReference type="RefSeq" id="WP_075776555.1">
    <property type="nucleotide sequence ID" value="NZ_CP019437.1"/>
</dbReference>
<evidence type="ECO:0000256" key="1">
    <source>
        <dbReference type="SAM" id="Coils"/>
    </source>
</evidence>
<evidence type="ECO:0000313" key="3">
    <source>
        <dbReference type="Proteomes" id="UP000185622"/>
    </source>
</evidence>
<protein>
    <submittedName>
        <fullName evidence="2">Uncharacterized protein</fullName>
    </submittedName>
</protein>
<feature type="coiled-coil region" evidence="1">
    <location>
        <begin position="10"/>
        <end position="40"/>
    </location>
</feature>
<keyword evidence="3" id="KW-1185">Reference proteome</keyword>
<proteinExistence type="predicted"/>